<feature type="domain" description="CsbD-like" evidence="3">
    <location>
        <begin position="4"/>
        <end position="50"/>
    </location>
</feature>
<feature type="transmembrane region" description="Helical" evidence="2">
    <location>
        <begin position="63"/>
        <end position="80"/>
    </location>
</feature>
<dbReference type="InterPro" id="IPR008462">
    <property type="entry name" value="CsbD"/>
</dbReference>
<proteinExistence type="inferred from homology"/>
<accession>A0A1W5DJU3</accession>
<dbReference type="SUPFAM" id="SSF69047">
    <property type="entry name" value="Hypothetical protein YjbJ"/>
    <property type="match status" value="1"/>
</dbReference>
<name>A0A1W5DJU3_SERPR</name>
<dbReference type="Proteomes" id="UP000596176">
    <property type="component" value="Chromosome"/>
</dbReference>
<keyword evidence="2" id="KW-0812">Transmembrane</keyword>
<dbReference type="InterPro" id="IPR036629">
    <property type="entry name" value="YjbJ_sf"/>
</dbReference>
<sequence length="83" mass="8779">MNSDKIEGVMDKVVGKTQEVAGDVTGDERLQAEGSARYVAGAIQEKYGDALGCVSDLVKKKPLTTVAIFAGVSLLAGLLLRRR</sequence>
<dbReference type="GeneID" id="83699326"/>
<keyword evidence="2" id="KW-1133">Transmembrane helix</keyword>
<evidence type="ECO:0000256" key="1">
    <source>
        <dbReference type="ARBA" id="ARBA00009129"/>
    </source>
</evidence>
<evidence type="ECO:0000313" key="4">
    <source>
        <dbReference type="EMBL" id="QQX52990.1"/>
    </source>
</evidence>
<dbReference type="EMBL" id="CP068391">
    <property type="protein sequence ID" value="QQX52990.1"/>
    <property type="molecule type" value="Genomic_DNA"/>
</dbReference>
<dbReference type="AlphaFoldDB" id="A0A1W5DJU3"/>
<evidence type="ECO:0000256" key="2">
    <source>
        <dbReference type="SAM" id="Phobius"/>
    </source>
</evidence>
<gene>
    <name evidence="4" type="ORF">JKX24_22975</name>
</gene>
<keyword evidence="2" id="KW-0472">Membrane</keyword>
<dbReference type="Pfam" id="PF05532">
    <property type="entry name" value="CsbD"/>
    <property type="match status" value="1"/>
</dbReference>
<reference evidence="4 5" key="1">
    <citation type="submission" date="2021-01" db="EMBL/GenBank/DDBJ databases">
        <title>Chromosome sequence of Serratia proteamaculans strain 94 rif-r, isolated from spoiled beef.</title>
        <authorList>
            <person name="Zaytseva Y.V."/>
            <person name="Iablokov S.N."/>
            <person name="Klyukina A."/>
        </authorList>
    </citation>
    <scope>NUCLEOTIDE SEQUENCE [LARGE SCALE GENOMIC DNA]</scope>
    <source>
        <strain evidence="4 5">94 rif-r</strain>
    </source>
</reference>
<dbReference type="RefSeq" id="WP_085116822.1">
    <property type="nucleotide sequence ID" value="NZ_CAMIQX010000001.1"/>
</dbReference>
<comment type="similarity">
    <text evidence="1">Belongs to the UPF0337 (CsbD) family.</text>
</comment>
<evidence type="ECO:0000259" key="3">
    <source>
        <dbReference type="Pfam" id="PF05532"/>
    </source>
</evidence>
<evidence type="ECO:0000313" key="5">
    <source>
        <dbReference type="Proteomes" id="UP000596176"/>
    </source>
</evidence>
<protein>
    <submittedName>
        <fullName evidence="4">CsbD family protein</fullName>
    </submittedName>
</protein>
<organism evidence="4 5">
    <name type="scientific">Serratia proteamaculans</name>
    <dbReference type="NCBI Taxonomy" id="28151"/>
    <lineage>
        <taxon>Bacteria</taxon>
        <taxon>Pseudomonadati</taxon>
        <taxon>Pseudomonadota</taxon>
        <taxon>Gammaproteobacteria</taxon>
        <taxon>Enterobacterales</taxon>
        <taxon>Yersiniaceae</taxon>
        <taxon>Serratia</taxon>
    </lineage>
</organism>
<dbReference type="Gene3D" id="1.10.1470.10">
    <property type="entry name" value="YjbJ"/>
    <property type="match status" value="1"/>
</dbReference>